<dbReference type="GO" id="GO:0008009">
    <property type="term" value="F:chemokine activity"/>
    <property type="evidence" value="ECO:0007669"/>
    <property type="project" value="InterPro"/>
</dbReference>
<keyword evidence="2" id="KW-0732">Signal</keyword>
<reference evidence="4" key="1">
    <citation type="submission" date="2025-08" db="UniProtKB">
        <authorList>
            <consortium name="Ensembl"/>
        </authorList>
    </citation>
    <scope>IDENTIFICATION</scope>
</reference>
<dbReference type="SUPFAM" id="SSF54117">
    <property type="entry name" value="Interleukin 8-like chemokines"/>
    <property type="match status" value="1"/>
</dbReference>
<evidence type="ECO:0000256" key="2">
    <source>
        <dbReference type="SAM" id="SignalP"/>
    </source>
</evidence>
<dbReference type="AlphaFoldDB" id="A0A671S5E1"/>
<dbReference type="GO" id="GO:0005615">
    <property type="term" value="C:extracellular space"/>
    <property type="evidence" value="ECO:0007669"/>
    <property type="project" value="UniProtKB-KW"/>
</dbReference>
<reference evidence="4" key="2">
    <citation type="submission" date="2025-09" db="UniProtKB">
        <authorList>
            <consortium name="Ensembl"/>
        </authorList>
    </citation>
    <scope>IDENTIFICATION</scope>
</reference>
<protein>
    <submittedName>
        <fullName evidence="4">Chemokine (C-C motif) ligand 34b, duplicate 1</fullName>
    </submittedName>
</protein>
<accession>A0A671S5E1</accession>
<dbReference type="InterPro" id="IPR001811">
    <property type="entry name" value="Chemokine_IL8-like_dom"/>
</dbReference>
<keyword evidence="1" id="KW-0202">Cytokine</keyword>
<feature type="chain" id="PRO_5025422861" evidence="2">
    <location>
        <begin position="28"/>
        <end position="94"/>
    </location>
</feature>
<organism evidence="4 5">
    <name type="scientific">Sinocyclocheilus anshuiensis</name>
    <dbReference type="NCBI Taxonomy" id="1608454"/>
    <lineage>
        <taxon>Eukaryota</taxon>
        <taxon>Metazoa</taxon>
        <taxon>Chordata</taxon>
        <taxon>Craniata</taxon>
        <taxon>Vertebrata</taxon>
        <taxon>Euteleostomi</taxon>
        <taxon>Actinopterygii</taxon>
        <taxon>Neopterygii</taxon>
        <taxon>Teleostei</taxon>
        <taxon>Ostariophysi</taxon>
        <taxon>Cypriniformes</taxon>
        <taxon>Cyprinidae</taxon>
        <taxon>Cyprininae</taxon>
        <taxon>Sinocyclocheilus</taxon>
    </lineage>
</organism>
<keyword evidence="5" id="KW-1185">Reference proteome</keyword>
<feature type="domain" description="Chemokine interleukin-8-like" evidence="3">
    <location>
        <begin position="32"/>
        <end position="86"/>
    </location>
</feature>
<sequence>METCRILMRSLAAVVIASVIWTITADAEEVKSCCTNISAAEVIDPIISFRMQRESLPCVRAVIFETEQGEFCSDPRQPWVRRKIRQFFSKKATS</sequence>
<dbReference type="Gene3D" id="2.40.50.40">
    <property type="match status" value="1"/>
</dbReference>
<dbReference type="GO" id="GO:0006955">
    <property type="term" value="P:immune response"/>
    <property type="evidence" value="ECO:0007669"/>
    <property type="project" value="InterPro"/>
</dbReference>
<feature type="signal peptide" evidence="2">
    <location>
        <begin position="1"/>
        <end position="27"/>
    </location>
</feature>
<evidence type="ECO:0000256" key="1">
    <source>
        <dbReference type="ARBA" id="ARBA00022514"/>
    </source>
</evidence>
<dbReference type="Ensembl" id="ENSSANT00000096511.1">
    <property type="protein sequence ID" value="ENSSANP00000090856.1"/>
    <property type="gene ID" value="ENSSANG00000044915.1"/>
</dbReference>
<dbReference type="Pfam" id="PF00048">
    <property type="entry name" value="IL8"/>
    <property type="match status" value="1"/>
</dbReference>
<evidence type="ECO:0000313" key="5">
    <source>
        <dbReference type="Proteomes" id="UP000472260"/>
    </source>
</evidence>
<evidence type="ECO:0000313" key="4">
    <source>
        <dbReference type="Ensembl" id="ENSSANP00000090856.1"/>
    </source>
</evidence>
<dbReference type="InterPro" id="IPR036048">
    <property type="entry name" value="Interleukin_8-like_sf"/>
</dbReference>
<name>A0A671S5E1_9TELE</name>
<proteinExistence type="predicted"/>
<evidence type="ECO:0000259" key="3">
    <source>
        <dbReference type="Pfam" id="PF00048"/>
    </source>
</evidence>
<dbReference type="Proteomes" id="UP000472260">
    <property type="component" value="Unassembled WGS sequence"/>
</dbReference>